<protein>
    <submittedName>
        <fullName evidence="2">Uncharacterized protein</fullName>
    </submittedName>
</protein>
<feature type="compositionally biased region" description="Basic residues" evidence="1">
    <location>
        <begin position="41"/>
        <end position="54"/>
    </location>
</feature>
<feature type="compositionally biased region" description="Low complexity" evidence="1">
    <location>
        <begin position="21"/>
        <end position="33"/>
    </location>
</feature>
<evidence type="ECO:0000313" key="2">
    <source>
        <dbReference type="EMBL" id="CAA9546016.1"/>
    </source>
</evidence>
<gene>
    <name evidence="2" type="ORF">AVDCRST_MAG19-247</name>
</gene>
<accession>A0A6J4UEA9</accession>
<feature type="non-terminal residue" evidence="2">
    <location>
        <position position="54"/>
    </location>
</feature>
<organism evidence="2">
    <name type="scientific">uncultured Thermomicrobiales bacterium</name>
    <dbReference type="NCBI Taxonomy" id="1645740"/>
    <lineage>
        <taxon>Bacteria</taxon>
        <taxon>Pseudomonadati</taxon>
        <taxon>Thermomicrobiota</taxon>
        <taxon>Thermomicrobia</taxon>
        <taxon>Thermomicrobiales</taxon>
        <taxon>environmental samples</taxon>
    </lineage>
</organism>
<dbReference type="EMBL" id="CADCWL010000015">
    <property type="protein sequence ID" value="CAA9546016.1"/>
    <property type="molecule type" value="Genomic_DNA"/>
</dbReference>
<feature type="non-terminal residue" evidence="2">
    <location>
        <position position="1"/>
    </location>
</feature>
<feature type="region of interest" description="Disordered" evidence="1">
    <location>
        <begin position="1"/>
        <end position="54"/>
    </location>
</feature>
<name>A0A6J4UEA9_9BACT</name>
<proteinExistence type="predicted"/>
<evidence type="ECO:0000256" key="1">
    <source>
        <dbReference type="SAM" id="MobiDB-lite"/>
    </source>
</evidence>
<reference evidence="2" key="1">
    <citation type="submission" date="2020-02" db="EMBL/GenBank/DDBJ databases">
        <authorList>
            <person name="Meier V. D."/>
        </authorList>
    </citation>
    <scope>NUCLEOTIDE SEQUENCE</scope>
    <source>
        <strain evidence="2">AVDCRST_MAG19</strain>
    </source>
</reference>
<sequence>ESAGQDRHLGQHRQHPPRRPAMGVVAAGDQGVVADREPERRAKRPRPRRAARRL</sequence>
<dbReference type="AlphaFoldDB" id="A0A6J4UEA9"/>